<evidence type="ECO:0000256" key="1">
    <source>
        <dbReference type="ARBA" id="ARBA00022898"/>
    </source>
</evidence>
<proteinExistence type="predicted"/>
<evidence type="ECO:0000313" key="3">
    <source>
        <dbReference type="EMBL" id="PRX57794.1"/>
    </source>
</evidence>
<evidence type="ECO:0000259" key="2">
    <source>
        <dbReference type="Pfam" id="PF00266"/>
    </source>
</evidence>
<dbReference type="InterPro" id="IPR015422">
    <property type="entry name" value="PyrdxlP-dep_Trfase_small"/>
</dbReference>
<dbReference type="InterPro" id="IPR015421">
    <property type="entry name" value="PyrdxlP-dep_Trfase_major"/>
</dbReference>
<dbReference type="PANTHER" id="PTHR43586">
    <property type="entry name" value="CYSTEINE DESULFURASE"/>
    <property type="match status" value="1"/>
</dbReference>
<keyword evidence="3" id="KW-0456">Lyase</keyword>
<feature type="domain" description="Aminotransferase class V" evidence="2">
    <location>
        <begin position="50"/>
        <end position="358"/>
    </location>
</feature>
<dbReference type="Gene3D" id="3.90.1150.10">
    <property type="entry name" value="Aspartate Aminotransferase, domain 1"/>
    <property type="match status" value="1"/>
</dbReference>
<reference evidence="3 4" key="1">
    <citation type="submission" date="2018-03" db="EMBL/GenBank/DDBJ databases">
        <title>Genomic Encyclopedia of Archaeal and Bacterial Type Strains, Phase II (KMG-II): from individual species to whole genera.</title>
        <authorList>
            <person name="Goeker M."/>
        </authorList>
    </citation>
    <scope>NUCLEOTIDE SEQUENCE [LARGE SCALE GENOMIC DNA]</scope>
    <source>
        <strain evidence="3 4">DSM 25027</strain>
    </source>
</reference>
<dbReference type="InterPro" id="IPR015424">
    <property type="entry name" value="PyrdxlP-dep_Trfase"/>
</dbReference>
<comment type="caution">
    <text evidence="3">The sequence shown here is derived from an EMBL/GenBank/DDBJ whole genome shotgun (WGS) entry which is preliminary data.</text>
</comment>
<protein>
    <submittedName>
        <fullName evidence="3">Selenocysteine lyase/cysteine desulfurase</fullName>
    </submittedName>
</protein>
<name>A0A2T0MJN6_9FLAO</name>
<dbReference type="RefSeq" id="WP_245911964.1">
    <property type="nucleotide sequence ID" value="NZ_PVYX01000001.1"/>
</dbReference>
<dbReference type="Proteomes" id="UP000237640">
    <property type="component" value="Unassembled WGS sequence"/>
</dbReference>
<dbReference type="AlphaFoldDB" id="A0A2T0MJN6"/>
<accession>A0A2T0MJN6</accession>
<dbReference type="EMBL" id="PVYX01000001">
    <property type="protein sequence ID" value="PRX57794.1"/>
    <property type="molecule type" value="Genomic_DNA"/>
</dbReference>
<dbReference type="SUPFAM" id="SSF53383">
    <property type="entry name" value="PLP-dependent transferases"/>
    <property type="match status" value="1"/>
</dbReference>
<dbReference type="Gene3D" id="3.40.640.10">
    <property type="entry name" value="Type I PLP-dependent aspartate aminotransferase-like (Major domain)"/>
    <property type="match status" value="1"/>
</dbReference>
<dbReference type="GO" id="GO:0016829">
    <property type="term" value="F:lyase activity"/>
    <property type="evidence" value="ECO:0007669"/>
    <property type="project" value="UniProtKB-KW"/>
</dbReference>
<sequence length="366" mass="42041">MSNTSELEKVREKFPALQECIYANTAATGLLSTDLFEWRREHDQQYLLGGSHMKQKSFENTHLINQTVGDFFGCKKENVALVPNFSIALNLLLEGMPRKQHVLLLKDDYPSLNWVFETRNYERIYLDVDERLEDKIYKVVKENDINVLALSVIQWINGIKVDLDFLKRLKNEFPELMIIADGTQFCGTQVFDFEDSGIDILGASTYKWLLSGYGNAFVLVKDQIKQRFDLKAIGNGSVDRDITKRNSIPFCKHLEPGHLDSLNFGSLQFSLKFLQDVGLDKIEERLKKLSQKAHTEFSRLGLLEESVQQRKEHSTIFNIKGDQKLFDTLQSKGVVCAQRGAGIRLSFHFYNTEDEVDTIVDILRSN</sequence>
<keyword evidence="4" id="KW-1185">Reference proteome</keyword>
<dbReference type="InterPro" id="IPR000192">
    <property type="entry name" value="Aminotrans_V_dom"/>
</dbReference>
<dbReference type="PANTHER" id="PTHR43586:SF15">
    <property type="entry name" value="BLR3095 PROTEIN"/>
    <property type="match status" value="1"/>
</dbReference>
<dbReference type="Pfam" id="PF00266">
    <property type="entry name" value="Aminotran_5"/>
    <property type="match status" value="1"/>
</dbReference>
<evidence type="ECO:0000313" key="4">
    <source>
        <dbReference type="Proteomes" id="UP000237640"/>
    </source>
</evidence>
<gene>
    <name evidence="3" type="ORF">CLV81_1806</name>
</gene>
<keyword evidence="1" id="KW-0663">Pyridoxal phosphate</keyword>
<organism evidence="3 4">
    <name type="scientific">Flagellimonas meridianipacifica</name>
    <dbReference type="NCBI Taxonomy" id="1080225"/>
    <lineage>
        <taxon>Bacteria</taxon>
        <taxon>Pseudomonadati</taxon>
        <taxon>Bacteroidota</taxon>
        <taxon>Flavobacteriia</taxon>
        <taxon>Flavobacteriales</taxon>
        <taxon>Flavobacteriaceae</taxon>
        <taxon>Flagellimonas</taxon>
    </lineage>
</organism>